<keyword evidence="1" id="KW-0812">Transmembrane</keyword>
<evidence type="ECO:0000313" key="2">
    <source>
        <dbReference type="EMBL" id="WAH41722.1"/>
    </source>
</evidence>
<gene>
    <name evidence="2" type="ORF">NZD89_26525</name>
</gene>
<sequence length="147" mass="16650">MRVQDVGGLHPPAAPTKTKPRWAIRCYFGTVWTIILGSLAVQGALGDMIEKAYIATTGEYPYVDMGAMNIWYYLFGTIPNVSDSTTLVAGITYKLIGLARGRILCVGRLRRYQRPEKLFLASYKFRLRLQVPYSMNSHWVLDRVIDS</sequence>
<evidence type="ECO:0000313" key="3">
    <source>
        <dbReference type="Proteomes" id="UP001164761"/>
    </source>
</evidence>
<keyword evidence="1" id="KW-1133">Transmembrane helix</keyword>
<dbReference type="Proteomes" id="UP001164761">
    <property type="component" value="Chromosome"/>
</dbReference>
<evidence type="ECO:0000256" key="1">
    <source>
        <dbReference type="SAM" id="Phobius"/>
    </source>
</evidence>
<protein>
    <submittedName>
        <fullName evidence="2">Uncharacterized protein</fullName>
    </submittedName>
</protein>
<reference evidence="2" key="1">
    <citation type="submission" date="2022-08" db="EMBL/GenBank/DDBJ databases">
        <title>Alicyclobacillus fastidiosus DSM 17978, complete genome.</title>
        <authorList>
            <person name="Wang Q."/>
            <person name="Cai R."/>
            <person name="Wang Z."/>
        </authorList>
    </citation>
    <scope>NUCLEOTIDE SEQUENCE</scope>
    <source>
        <strain evidence="2">DSM 17978</strain>
    </source>
</reference>
<name>A0ABY6ZGU6_9BACL</name>
<organism evidence="2 3">
    <name type="scientific">Alicyclobacillus fastidiosus</name>
    <dbReference type="NCBI Taxonomy" id="392011"/>
    <lineage>
        <taxon>Bacteria</taxon>
        <taxon>Bacillati</taxon>
        <taxon>Bacillota</taxon>
        <taxon>Bacilli</taxon>
        <taxon>Bacillales</taxon>
        <taxon>Alicyclobacillaceae</taxon>
        <taxon>Alicyclobacillus</taxon>
    </lineage>
</organism>
<dbReference type="RefSeq" id="WP_268005630.1">
    <property type="nucleotide sequence ID" value="NZ_BSUT01000001.1"/>
</dbReference>
<keyword evidence="3" id="KW-1185">Reference proteome</keyword>
<dbReference type="EMBL" id="CP104067">
    <property type="protein sequence ID" value="WAH41722.1"/>
    <property type="molecule type" value="Genomic_DNA"/>
</dbReference>
<accession>A0ABY6ZGU6</accession>
<proteinExistence type="predicted"/>
<keyword evidence="1" id="KW-0472">Membrane</keyword>
<feature type="transmembrane region" description="Helical" evidence="1">
    <location>
        <begin position="22"/>
        <end position="41"/>
    </location>
</feature>